<feature type="transmembrane region" description="Helical" evidence="10">
    <location>
        <begin position="480"/>
        <end position="502"/>
    </location>
</feature>
<evidence type="ECO:0000256" key="8">
    <source>
        <dbReference type="ARBA" id="ARBA00060041"/>
    </source>
</evidence>
<dbReference type="Proteomes" id="UP001144372">
    <property type="component" value="Unassembled WGS sequence"/>
</dbReference>
<feature type="transmembrane region" description="Helical" evidence="10">
    <location>
        <begin position="189"/>
        <end position="210"/>
    </location>
</feature>
<keyword evidence="10 11" id="KW-0813">Transport</keyword>
<feature type="transmembrane region" description="Helical" evidence="10">
    <location>
        <begin position="450"/>
        <end position="468"/>
    </location>
</feature>
<dbReference type="PANTHER" id="PTHR47019:SF1">
    <property type="entry name" value="LIPID II FLIPPASE MURJ"/>
    <property type="match status" value="1"/>
</dbReference>
<evidence type="ECO:0000256" key="4">
    <source>
        <dbReference type="ARBA" id="ARBA00022960"/>
    </source>
</evidence>
<keyword evidence="10 11" id="KW-0961">Cell wall biogenesis/degradation</keyword>
<dbReference type="GO" id="GO:0015648">
    <property type="term" value="F:lipid-linked peptidoglycan transporter activity"/>
    <property type="evidence" value="ECO:0007669"/>
    <property type="project" value="UniProtKB-UniRule"/>
</dbReference>
<dbReference type="GO" id="GO:0071555">
    <property type="term" value="P:cell wall organization"/>
    <property type="evidence" value="ECO:0007669"/>
    <property type="project" value="UniProtKB-UniRule"/>
</dbReference>
<feature type="transmembrane region" description="Helical" evidence="10">
    <location>
        <begin position="161"/>
        <end position="182"/>
    </location>
</feature>
<dbReference type="InterPro" id="IPR051050">
    <property type="entry name" value="Lipid_II_flippase_MurJ/MviN"/>
</dbReference>
<feature type="transmembrane region" description="Helical" evidence="10">
    <location>
        <begin position="410"/>
        <end position="430"/>
    </location>
</feature>
<evidence type="ECO:0000256" key="7">
    <source>
        <dbReference type="ARBA" id="ARBA00023136"/>
    </source>
</evidence>
<evidence type="ECO:0000256" key="1">
    <source>
        <dbReference type="ARBA" id="ARBA00004651"/>
    </source>
</evidence>
<proteinExistence type="inferred from homology"/>
<gene>
    <name evidence="12" type="primary">mviN-1</name>
    <name evidence="10" type="synonym">murJ</name>
    <name evidence="12" type="ORF">DAMNIGENAA_11540</name>
</gene>
<dbReference type="InterPro" id="IPR004268">
    <property type="entry name" value="MurJ"/>
</dbReference>
<keyword evidence="6 10" id="KW-1133">Transmembrane helix</keyword>
<accession>A0A9W6CXM9</accession>
<dbReference type="NCBIfam" id="TIGR01695">
    <property type="entry name" value="murJ_mviN"/>
    <property type="match status" value="1"/>
</dbReference>
<feature type="transmembrane region" description="Helical" evidence="10">
    <location>
        <begin position="12"/>
        <end position="28"/>
    </location>
</feature>
<feature type="transmembrane region" description="Helical" evidence="10">
    <location>
        <begin position="272"/>
        <end position="292"/>
    </location>
</feature>
<reference evidence="12" key="1">
    <citation type="submission" date="2022-12" db="EMBL/GenBank/DDBJ databases">
        <title>Reference genome sequencing for broad-spectrum identification of bacterial and archaeal isolates by mass spectrometry.</title>
        <authorList>
            <person name="Sekiguchi Y."/>
            <person name="Tourlousse D.M."/>
        </authorList>
    </citation>
    <scope>NUCLEOTIDE SEQUENCE</scope>
    <source>
        <strain evidence="12">ASRB1</strain>
    </source>
</reference>
<organism evidence="12 13">
    <name type="scientific">Desulforhabdus amnigena</name>
    <dbReference type="NCBI Taxonomy" id="40218"/>
    <lineage>
        <taxon>Bacteria</taxon>
        <taxon>Pseudomonadati</taxon>
        <taxon>Thermodesulfobacteriota</taxon>
        <taxon>Syntrophobacteria</taxon>
        <taxon>Syntrophobacterales</taxon>
        <taxon>Syntrophobacteraceae</taxon>
        <taxon>Desulforhabdus</taxon>
    </lineage>
</organism>
<dbReference type="GO" id="GO:0008360">
    <property type="term" value="P:regulation of cell shape"/>
    <property type="evidence" value="ECO:0007669"/>
    <property type="project" value="UniProtKB-UniRule"/>
</dbReference>
<keyword evidence="13" id="KW-1185">Reference proteome</keyword>
<comment type="similarity">
    <text evidence="9 10 11">Belongs to the MurJ/MviN family.</text>
</comment>
<dbReference type="AlphaFoldDB" id="A0A9W6CXM9"/>
<sequence length="522" mass="57969">MSFLSCRQQMGWAALIMGMSVLLSRFMGLFRDKVISFLFGATSESDIYFAAFVIPDFINYLLAGAYFSITLIPLLAAYFDESEEDGWRFFSTVFTWIALVITPLTVLAILLAPHLAHIAAPGLRGESMLRLVYFLRIIIPAQICFLLGSCLTAILYLRKQFFVPALTPLVYNFLIILGGILLRKRGMEGFCWGVLAGAFLGNLLLPYLAVKWGDGLHLYFSLRHEGLKKFFILALPLMLGQSIVVLDEQLVRIFGSLVGTGAISWLNYARRIMLVPVGVVAQAAGVASYPFLAELVAKDEHSRFYQTLRTALQSVMTLLIPLSIWMIVVAEPTIRLIFQQGHFSASDTLHTARLLQISLLAVFCWGIQQILGRAFYACQDTLTPAVLGTLATLVSIPIFYYLARTLDATGVALASVSSMVFYTALLSFWWWHRFGGETFSGLGKDQFKVLGFSLIAAVPSAIIVNYELIDGVIYPYWASLFEISVSGLCFACLFGLLSGYFAPSLVKPFLLRTGRLGAWLIR</sequence>
<dbReference type="PRINTS" id="PR01806">
    <property type="entry name" value="VIRFACTRMVIN"/>
</dbReference>
<evidence type="ECO:0000256" key="3">
    <source>
        <dbReference type="ARBA" id="ARBA00022692"/>
    </source>
</evidence>
<feature type="transmembrane region" description="Helical" evidence="10">
    <location>
        <begin position="312"/>
        <end position="334"/>
    </location>
</feature>
<keyword evidence="4 10" id="KW-0133">Cell shape</keyword>
<dbReference type="GO" id="GO:0005886">
    <property type="term" value="C:plasma membrane"/>
    <property type="evidence" value="ECO:0007669"/>
    <property type="project" value="UniProtKB-SubCell"/>
</dbReference>
<dbReference type="EMBL" id="BSDR01000001">
    <property type="protein sequence ID" value="GLI33721.1"/>
    <property type="molecule type" value="Genomic_DNA"/>
</dbReference>
<dbReference type="CDD" id="cd13123">
    <property type="entry name" value="MATE_MurJ_like"/>
    <property type="match status" value="1"/>
</dbReference>
<comment type="caution">
    <text evidence="12">The sequence shown here is derived from an EMBL/GenBank/DDBJ whole genome shotgun (WGS) entry which is preliminary data.</text>
</comment>
<evidence type="ECO:0000256" key="5">
    <source>
        <dbReference type="ARBA" id="ARBA00022984"/>
    </source>
</evidence>
<evidence type="ECO:0000313" key="13">
    <source>
        <dbReference type="Proteomes" id="UP001144372"/>
    </source>
</evidence>
<evidence type="ECO:0000256" key="2">
    <source>
        <dbReference type="ARBA" id="ARBA00022475"/>
    </source>
</evidence>
<keyword evidence="2 10" id="KW-1003">Cell membrane</keyword>
<protein>
    <recommendedName>
        <fullName evidence="10">Probable lipid II flippase MurJ</fullName>
    </recommendedName>
</protein>
<feature type="transmembrane region" description="Helical" evidence="10">
    <location>
        <begin position="60"/>
        <end position="79"/>
    </location>
</feature>
<evidence type="ECO:0000256" key="6">
    <source>
        <dbReference type="ARBA" id="ARBA00022989"/>
    </source>
</evidence>
<dbReference type="PANTHER" id="PTHR47019">
    <property type="entry name" value="LIPID II FLIPPASE MURJ"/>
    <property type="match status" value="1"/>
</dbReference>
<dbReference type="RefSeq" id="WP_281792889.1">
    <property type="nucleotide sequence ID" value="NZ_BSDR01000001.1"/>
</dbReference>
<comment type="pathway">
    <text evidence="10">Cell wall biogenesis; peptidoglycan biosynthesis.</text>
</comment>
<evidence type="ECO:0000256" key="10">
    <source>
        <dbReference type="HAMAP-Rule" id="MF_02078"/>
    </source>
</evidence>
<dbReference type="GO" id="GO:0009252">
    <property type="term" value="P:peptidoglycan biosynthetic process"/>
    <property type="evidence" value="ECO:0007669"/>
    <property type="project" value="UniProtKB-UniRule"/>
</dbReference>
<comment type="function">
    <text evidence="8 10 11">Involved in peptidoglycan biosynthesis. Transports lipid-linked peptidoglycan precursors from the inner to the outer leaflet of the cytoplasmic membrane.</text>
</comment>
<comment type="subcellular location">
    <subcellularLocation>
        <location evidence="1 10">Cell membrane</location>
        <topology evidence="1 10">Multi-pass membrane protein</topology>
    </subcellularLocation>
</comment>
<feature type="transmembrane region" description="Helical" evidence="10">
    <location>
        <begin position="382"/>
        <end position="403"/>
    </location>
</feature>
<evidence type="ECO:0000256" key="9">
    <source>
        <dbReference type="ARBA" id="ARBA00061532"/>
    </source>
</evidence>
<keyword evidence="7 10" id="KW-0472">Membrane</keyword>
<keyword evidence="3 10" id="KW-0812">Transmembrane</keyword>
<dbReference type="PIRSF" id="PIRSF002869">
    <property type="entry name" value="MviN"/>
    <property type="match status" value="1"/>
</dbReference>
<feature type="transmembrane region" description="Helical" evidence="10">
    <location>
        <begin position="354"/>
        <end position="376"/>
    </location>
</feature>
<feature type="transmembrane region" description="Helical" evidence="10">
    <location>
        <begin position="91"/>
        <end position="112"/>
    </location>
</feature>
<dbReference type="Pfam" id="PF03023">
    <property type="entry name" value="MurJ"/>
    <property type="match status" value="1"/>
</dbReference>
<dbReference type="GO" id="GO:0034204">
    <property type="term" value="P:lipid translocation"/>
    <property type="evidence" value="ECO:0007669"/>
    <property type="project" value="TreeGrafter"/>
</dbReference>
<dbReference type="HAMAP" id="MF_02078">
    <property type="entry name" value="MurJ_MviN"/>
    <property type="match status" value="1"/>
</dbReference>
<keyword evidence="5 10" id="KW-0573">Peptidoglycan synthesis</keyword>
<name>A0A9W6CXM9_9BACT</name>
<evidence type="ECO:0000256" key="11">
    <source>
        <dbReference type="PIRNR" id="PIRNR002869"/>
    </source>
</evidence>
<feature type="transmembrane region" description="Helical" evidence="10">
    <location>
        <begin position="133"/>
        <end position="155"/>
    </location>
</feature>
<evidence type="ECO:0000313" key="12">
    <source>
        <dbReference type="EMBL" id="GLI33721.1"/>
    </source>
</evidence>